<keyword evidence="2" id="KW-1185">Reference proteome</keyword>
<dbReference type="Proteomes" id="UP001250656">
    <property type="component" value="Unassembled WGS sequence"/>
</dbReference>
<protein>
    <submittedName>
        <fullName evidence="1">Uncharacterized protein</fullName>
    </submittedName>
</protein>
<accession>A0ABU3L2M2</accession>
<dbReference type="RefSeq" id="WP_314013120.1">
    <property type="nucleotide sequence ID" value="NZ_JAVTTP010000001.1"/>
</dbReference>
<sequence>MTENIKRLFEQMDRSTKQQALACLKKEFDVKSKKSVRKKWIIGGRIPEPFQERTVGLFQALLRNKP</sequence>
<evidence type="ECO:0000313" key="1">
    <source>
        <dbReference type="EMBL" id="MDT7827989.1"/>
    </source>
</evidence>
<proteinExistence type="predicted"/>
<name>A0ABU3L2M2_9FLAO</name>
<organism evidence="1 2">
    <name type="scientific">Pricia mediterranea</name>
    <dbReference type="NCBI Taxonomy" id="3076079"/>
    <lineage>
        <taxon>Bacteria</taxon>
        <taxon>Pseudomonadati</taxon>
        <taxon>Bacteroidota</taxon>
        <taxon>Flavobacteriia</taxon>
        <taxon>Flavobacteriales</taxon>
        <taxon>Flavobacteriaceae</taxon>
        <taxon>Pricia</taxon>
    </lineage>
</organism>
<evidence type="ECO:0000313" key="2">
    <source>
        <dbReference type="Proteomes" id="UP001250656"/>
    </source>
</evidence>
<gene>
    <name evidence="1" type="ORF">RQM65_04840</name>
</gene>
<reference evidence="1 2" key="1">
    <citation type="submission" date="2023-09" db="EMBL/GenBank/DDBJ databases">
        <title>Novel taxa isolated from Blanes Bay.</title>
        <authorList>
            <person name="Rey-Velasco X."/>
            <person name="Lucena T."/>
        </authorList>
    </citation>
    <scope>NUCLEOTIDE SEQUENCE [LARGE SCALE GENOMIC DNA]</scope>
    <source>
        <strain evidence="1 2">S334</strain>
    </source>
</reference>
<dbReference type="EMBL" id="JAVTTP010000001">
    <property type="protein sequence ID" value="MDT7827989.1"/>
    <property type="molecule type" value="Genomic_DNA"/>
</dbReference>
<comment type="caution">
    <text evidence="1">The sequence shown here is derived from an EMBL/GenBank/DDBJ whole genome shotgun (WGS) entry which is preliminary data.</text>
</comment>